<dbReference type="PANTHER" id="PTHR24220:SF689">
    <property type="entry name" value="LIPOPROTEIN-RELEASING SYSTEM ATP-BINDING PROTEIN LOLD"/>
    <property type="match status" value="1"/>
</dbReference>
<dbReference type="InterPro" id="IPR017871">
    <property type="entry name" value="ABC_transporter-like_CS"/>
</dbReference>
<evidence type="ECO:0000256" key="4">
    <source>
        <dbReference type="ARBA" id="ARBA00022840"/>
    </source>
</evidence>
<accession>A0A538T9R1</accession>
<organism evidence="6 7">
    <name type="scientific">Eiseniibacteriota bacterium</name>
    <dbReference type="NCBI Taxonomy" id="2212470"/>
    <lineage>
        <taxon>Bacteria</taxon>
        <taxon>Candidatus Eiseniibacteriota</taxon>
    </lineage>
</organism>
<dbReference type="AlphaFoldDB" id="A0A538T9R1"/>
<protein>
    <submittedName>
        <fullName evidence="6">ABC transporter ATP-binding protein</fullName>
    </submittedName>
</protein>
<dbReference type="PROSITE" id="PS50893">
    <property type="entry name" value="ABC_TRANSPORTER_2"/>
    <property type="match status" value="1"/>
</dbReference>
<dbReference type="InterPro" id="IPR015854">
    <property type="entry name" value="ABC_transpr_LolD-like"/>
</dbReference>
<dbReference type="CDD" id="cd03255">
    <property type="entry name" value="ABC_MJ0796_LolCDE_FtsE"/>
    <property type="match status" value="1"/>
</dbReference>
<dbReference type="SUPFAM" id="SSF52540">
    <property type="entry name" value="P-loop containing nucleoside triphosphate hydrolases"/>
    <property type="match status" value="1"/>
</dbReference>
<dbReference type="InterPro" id="IPR003439">
    <property type="entry name" value="ABC_transporter-like_ATP-bd"/>
</dbReference>
<dbReference type="GO" id="GO:0098796">
    <property type="term" value="C:membrane protein complex"/>
    <property type="evidence" value="ECO:0007669"/>
    <property type="project" value="UniProtKB-ARBA"/>
</dbReference>
<comment type="similarity">
    <text evidence="1">Belongs to the ABC transporter superfamily.</text>
</comment>
<evidence type="ECO:0000313" key="7">
    <source>
        <dbReference type="Proteomes" id="UP000316852"/>
    </source>
</evidence>
<dbReference type="PANTHER" id="PTHR24220">
    <property type="entry name" value="IMPORT ATP-BINDING PROTEIN"/>
    <property type="match status" value="1"/>
</dbReference>
<dbReference type="Pfam" id="PF00005">
    <property type="entry name" value="ABC_tran"/>
    <property type="match status" value="1"/>
</dbReference>
<dbReference type="GO" id="GO:0022857">
    <property type="term" value="F:transmembrane transporter activity"/>
    <property type="evidence" value="ECO:0007669"/>
    <property type="project" value="TreeGrafter"/>
</dbReference>
<evidence type="ECO:0000256" key="3">
    <source>
        <dbReference type="ARBA" id="ARBA00022741"/>
    </source>
</evidence>
<name>A0A538T9R1_UNCEI</name>
<evidence type="ECO:0000313" key="6">
    <source>
        <dbReference type="EMBL" id="TMQ60383.1"/>
    </source>
</evidence>
<dbReference type="InterPro" id="IPR027417">
    <property type="entry name" value="P-loop_NTPase"/>
</dbReference>
<dbReference type="InterPro" id="IPR017911">
    <property type="entry name" value="MacB-like_ATP-bd"/>
</dbReference>
<feature type="domain" description="ABC transporter" evidence="5">
    <location>
        <begin position="9"/>
        <end position="236"/>
    </location>
</feature>
<comment type="caution">
    <text evidence="6">The sequence shown here is derived from an EMBL/GenBank/DDBJ whole genome shotgun (WGS) entry which is preliminary data.</text>
</comment>
<keyword evidence="4 6" id="KW-0067">ATP-binding</keyword>
<dbReference type="FunFam" id="3.40.50.300:FF:000032">
    <property type="entry name" value="Export ABC transporter ATP-binding protein"/>
    <property type="match status" value="1"/>
</dbReference>
<dbReference type="GO" id="GO:0005886">
    <property type="term" value="C:plasma membrane"/>
    <property type="evidence" value="ECO:0007669"/>
    <property type="project" value="TreeGrafter"/>
</dbReference>
<dbReference type="SMART" id="SM00382">
    <property type="entry name" value="AAA"/>
    <property type="match status" value="1"/>
</dbReference>
<sequence>MNEAAAPALEARGLAKTYHDGMAPVEVLRDANLSVHSGEVVAVVGASGSGKSTLLHLLGGLDRPTAGSVRVGGEDLSLLDESGRSQLRARAVGFVFQFHQLLPEFTALENVMMAGWIAGAPRGATRERAESLLRDLGLIERAEHKPAELSGGEQQRVAVARALHMKPAVLLADEPTGNLDRRASSVLLEIFDRYRSQEQQAIVIATHNPDVAKSAGRVVALEDGYLRPIRMEAGRI</sequence>
<dbReference type="InterPro" id="IPR003593">
    <property type="entry name" value="AAA+_ATPase"/>
</dbReference>
<dbReference type="GO" id="GO:0016887">
    <property type="term" value="F:ATP hydrolysis activity"/>
    <property type="evidence" value="ECO:0007669"/>
    <property type="project" value="InterPro"/>
</dbReference>
<keyword evidence="3" id="KW-0547">Nucleotide-binding</keyword>
<dbReference type="Proteomes" id="UP000316852">
    <property type="component" value="Unassembled WGS sequence"/>
</dbReference>
<gene>
    <name evidence="6" type="ORF">E6K76_01740</name>
</gene>
<dbReference type="EMBL" id="VBOW01000014">
    <property type="protein sequence ID" value="TMQ60383.1"/>
    <property type="molecule type" value="Genomic_DNA"/>
</dbReference>
<evidence type="ECO:0000256" key="1">
    <source>
        <dbReference type="ARBA" id="ARBA00005417"/>
    </source>
</evidence>
<evidence type="ECO:0000259" key="5">
    <source>
        <dbReference type="PROSITE" id="PS50893"/>
    </source>
</evidence>
<proteinExistence type="inferred from homology"/>
<dbReference type="GO" id="GO:0005524">
    <property type="term" value="F:ATP binding"/>
    <property type="evidence" value="ECO:0007669"/>
    <property type="project" value="UniProtKB-KW"/>
</dbReference>
<keyword evidence="2" id="KW-0813">Transport</keyword>
<dbReference type="PROSITE" id="PS00211">
    <property type="entry name" value="ABC_TRANSPORTER_1"/>
    <property type="match status" value="1"/>
</dbReference>
<dbReference type="Gene3D" id="3.40.50.300">
    <property type="entry name" value="P-loop containing nucleotide triphosphate hydrolases"/>
    <property type="match status" value="1"/>
</dbReference>
<reference evidence="6 7" key="1">
    <citation type="journal article" date="2019" name="Nat. Microbiol.">
        <title>Mediterranean grassland soil C-N compound turnover is dependent on rainfall and depth, and is mediated by genomically divergent microorganisms.</title>
        <authorList>
            <person name="Diamond S."/>
            <person name="Andeer P.F."/>
            <person name="Li Z."/>
            <person name="Crits-Christoph A."/>
            <person name="Burstein D."/>
            <person name="Anantharaman K."/>
            <person name="Lane K.R."/>
            <person name="Thomas B.C."/>
            <person name="Pan C."/>
            <person name="Northen T.R."/>
            <person name="Banfield J.F."/>
        </authorList>
    </citation>
    <scope>NUCLEOTIDE SEQUENCE [LARGE SCALE GENOMIC DNA]</scope>
    <source>
        <strain evidence="6">WS_6</strain>
    </source>
</reference>
<evidence type="ECO:0000256" key="2">
    <source>
        <dbReference type="ARBA" id="ARBA00022448"/>
    </source>
</evidence>